<dbReference type="Proteomes" id="UP000595894">
    <property type="component" value="Chromosome"/>
</dbReference>
<dbReference type="KEGG" id="sari:H5J25_04075"/>
<proteinExistence type="predicted"/>
<gene>
    <name evidence="1" type="ORF">H5J25_04075</name>
</gene>
<evidence type="ECO:0000313" key="2">
    <source>
        <dbReference type="Proteomes" id="UP000595894"/>
    </source>
</evidence>
<accession>A0A974S501</accession>
<keyword evidence="2" id="KW-1185">Reference proteome</keyword>
<evidence type="ECO:0000313" key="1">
    <source>
        <dbReference type="EMBL" id="QQV77936.1"/>
    </source>
</evidence>
<dbReference type="EMBL" id="CP061035">
    <property type="protein sequence ID" value="QQV77936.1"/>
    <property type="molecule type" value="Genomic_DNA"/>
</dbReference>
<name>A0A974S501_9SPHN</name>
<sequence length="55" mass="6270">MLEDDSSYFTRRAEAELDQAQRATDPKVVKAHFMLAESYLERLQPDARAGVGQRT</sequence>
<reference evidence="2" key="1">
    <citation type="submission" date="2020-09" db="EMBL/GenBank/DDBJ databases">
        <title>Sphingomonas sp., a new species isolated from pork steak.</title>
        <authorList>
            <person name="Heidler von Heilborn D."/>
        </authorList>
    </citation>
    <scope>NUCLEOTIDE SEQUENCE [LARGE SCALE GENOMIC DNA]</scope>
</reference>
<dbReference type="AlphaFoldDB" id="A0A974S501"/>
<dbReference type="RefSeq" id="WP_202094854.1">
    <property type="nucleotide sequence ID" value="NZ_CP061035.1"/>
</dbReference>
<protein>
    <submittedName>
        <fullName evidence="1">Uncharacterized protein</fullName>
    </submittedName>
</protein>
<organism evidence="1 2">
    <name type="scientific">Sphingomonas aliaeris</name>
    <dbReference type="NCBI Taxonomy" id="2759526"/>
    <lineage>
        <taxon>Bacteria</taxon>
        <taxon>Pseudomonadati</taxon>
        <taxon>Pseudomonadota</taxon>
        <taxon>Alphaproteobacteria</taxon>
        <taxon>Sphingomonadales</taxon>
        <taxon>Sphingomonadaceae</taxon>
        <taxon>Sphingomonas</taxon>
    </lineage>
</organism>